<dbReference type="RefSeq" id="WP_013673501.1">
    <property type="nucleotide sequence ID" value="NC_015312.1"/>
</dbReference>
<organism evidence="1 2">
    <name type="scientific">Pseudonocardia dioxanivorans (strain ATCC 55486 / DSM 44775 / JCM 13855 / CB1190)</name>
    <dbReference type="NCBI Taxonomy" id="675635"/>
    <lineage>
        <taxon>Bacteria</taxon>
        <taxon>Bacillati</taxon>
        <taxon>Actinomycetota</taxon>
        <taxon>Actinomycetes</taxon>
        <taxon>Pseudonocardiales</taxon>
        <taxon>Pseudonocardiaceae</taxon>
        <taxon>Pseudonocardia</taxon>
    </lineage>
</organism>
<dbReference type="EMBL" id="CP002593">
    <property type="protein sequence ID" value="AEA23566.1"/>
    <property type="molecule type" value="Genomic_DNA"/>
</dbReference>
<dbReference type="InterPro" id="IPR009241">
    <property type="entry name" value="HigB-like"/>
</dbReference>
<dbReference type="Pfam" id="PF05973">
    <property type="entry name" value="Gp49"/>
    <property type="match status" value="1"/>
</dbReference>
<accession>F4CKS8</accession>
<dbReference type="OrthoDB" id="330810at2"/>
<evidence type="ECO:0000313" key="1">
    <source>
        <dbReference type="EMBL" id="AEA23566.1"/>
    </source>
</evidence>
<protein>
    <recommendedName>
        <fullName evidence="3">Toxin-antitoxin system, toxin component, RelE family</fullName>
    </recommendedName>
</protein>
<reference evidence="1 2" key="1">
    <citation type="journal article" date="2011" name="J. Bacteriol.">
        <title>Genome sequence of the 1,4-dioxane-degrading Pseudonocardia dioxanivorans strain CB1190.</title>
        <authorList>
            <person name="Sales C.M."/>
            <person name="Mahendra S."/>
            <person name="Grostern A."/>
            <person name="Parales R.E."/>
            <person name="Goodwin L.A."/>
            <person name="Woyke T."/>
            <person name="Nolan M."/>
            <person name="Lapidus A."/>
            <person name="Chertkov O."/>
            <person name="Ovchinnikova G."/>
            <person name="Sczyrba A."/>
            <person name="Alvarez-Cohen L."/>
        </authorList>
    </citation>
    <scope>NUCLEOTIDE SEQUENCE [LARGE SCALE GENOMIC DNA]</scope>
    <source>
        <strain evidence="2">ATCC 55486 / DSM 44775 / JCM 13855 / CB1190</strain>
    </source>
</reference>
<dbReference type="AlphaFoldDB" id="F4CKS8"/>
<dbReference type="HOGENOM" id="CLU_107454_1_1_11"/>
<sequence length="124" mass="14143">MWEIYLTDEVHEWLDELLRGDEDTHYQVVSAIEALAEGGPNLGRPLVDRIKGSSVHNLKELRPGSAGSSEVRILFAFDPWRSSVLLVAGDKAGRWTEWYRQAIPRAEQLYETYVKERAAEEGRS</sequence>
<proteinExistence type="predicted"/>
<dbReference type="KEGG" id="pdx:Psed_1323"/>
<name>F4CKS8_PSEUX</name>
<dbReference type="Proteomes" id="UP000007809">
    <property type="component" value="Chromosome"/>
</dbReference>
<keyword evidence="2" id="KW-1185">Reference proteome</keyword>
<gene>
    <name evidence="1" type="ordered locus">Psed_1323</name>
</gene>
<evidence type="ECO:0008006" key="3">
    <source>
        <dbReference type="Google" id="ProtNLM"/>
    </source>
</evidence>
<evidence type="ECO:0000313" key="2">
    <source>
        <dbReference type="Proteomes" id="UP000007809"/>
    </source>
</evidence>
<dbReference type="eggNOG" id="COG4683">
    <property type="taxonomic scope" value="Bacteria"/>
</dbReference>